<comment type="caution">
    <text evidence="1">The sequence shown here is derived from an EMBL/GenBank/DDBJ whole genome shotgun (WGS) entry which is preliminary data.</text>
</comment>
<reference evidence="1" key="1">
    <citation type="journal article" date="2014" name="Front. Microbiol.">
        <title>High frequency of phylogenetically diverse reductive dehalogenase-homologous genes in deep subseafloor sedimentary metagenomes.</title>
        <authorList>
            <person name="Kawai M."/>
            <person name="Futagami T."/>
            <person name="Toyoda A."/>
            <person name="Takaki Y."/>
            <person name="Nishi S."/>
            <person name="Hori S."/>
            <person name="Arai W."/>
            <person name="Tsubouchi T."/>
            <person name="Morono Y."/>
            <person name="Uchiyama I."/>
            <person name="Ito T."/>
            <person name="Fujiyama A."/>
            <person name="Inagaki F."/>
            <person name="Takami H."/>
        </authorList>
    </citation>
    <scope>NUCLEOTIDE SEQUENCE</scope>
    <source>
        <strain evidence="1">Expedition CK06-06</strain>
    </source>
</reference>
<gene>
    <name evidence="1" type="ORF">S03H2_34046</name>
</gene>
<organism evidence="1">
    <name type="scientific">marine sediment metagenome</name>
    <dbReference type="NCBI Taxonomy" id="412755"/>
    <lineage>
        <taxon>unclassified sequences</taxon>
        <taxon>metagenomes</taxon>
        <taxon>ecological metagenomes</taxon>
    </lineage>
</organism>
<protein>
    <submittedName>
        <fullName evidence="1">Uncharacterized protein</fullName>
    </submittedName>
</protein>
<proteinExistence type="predicted"/>
<evidence type="ECO:0000313" key="1">
    <source>
        <dbReference type="EMBL" id="GAH52707.1"/>
    </source>
</evidence>
<accession>X1G636</accession>
<feature type="non-terminal residue" evidence="1">
    <location>
        <position position="1"/>
    </location>
</feature>
<dbReference type="EMBL" id="BARU01020758">
    <property type="protein sequence ID" value="GAH52707.1"/>
    <property type="molecule type" value="Genomic_DNA"/>
</dbReference>
<name>X1G636_9ZZZZ</name>
<sequence length="93" mass="10449">QNFGNAELDEAKVDSIGTTKINKELKASVLEAFLTLFPRAPSFNNEQWLNARPVNVKREFHFVIVIPRPRQKSLTAGLLTCTSATKMIVPHEN</sequence>
<dbReference type="AlphaFoldDB" id="X1G636"/>